<evidence type="ECO:0000256" key="1">
    <source>
        <dbReference type="SAM" id="Phobius"/>
    </source>
</evidence>
<accession>A2EUE6</accession>
<dbReference type="RefSeq" id="XP_001315928.1">
    <property type="nucleotide sequence ID" value="XM_001315893.1"/>
</dbReference>
<evidence type="ECO:0008006" key="4">
    <source>
        <dbReference type="Google" id="ProtNLM"/>
    </source>
</evidence>
<dbReference type="GO" id="GO:0016020">
    <property type="term" value="C:membrane"/>
    <property type="evidence" value="ECO:0000318"/>
    <property type="project" value="GO_Central"/>
</dbReference>
<dbReference type="EMBL" id="DS113496">
    <property type="protein sequence ID" value="EAY03705.1"/>
    <property type="molecule type" value="Genomic_DNA"/>
</dbReference>
<dbReference type="OMA" id="MSICIDM"/>
<dbReference type="VEuPathDB" id="TrichDB:TVAG_473290"/>
<gene>
    <name evidence="2" type="ORF">TVAG_473290</name>
</gene>
<keyword evidence="1" id="KW-0472">Membrane</keyword>
<feature type="transmembrane region" description="Helical" evidence="1">
    <location>
        <begin position="134"/>
        <end position="152"/>
    </location>
</feature>
<keyword evidence="1" id="KW-1133">Transmembrane helix</keyword>
<organism evidence="2 3">
    <name type="scientific">Trichomonas vaginalis (strain ATCC PRA-98 / G3)</name>
    <dbReference type="NCBI Taxonomy" id="412133"/>
    <lineage>
        <taxon>Eukaryota</taxon>
        <taxon>Metamonada</taxon>
        <taxon>Parabasalia</taxon>
        <taxon>Trichomonadida</taxon>
        <taxon>Trichomonadidae</taxon>
        <taxon>Trichomonas</taxon>
    </lineage>
</organism>
<keyword evidence="1" id="KW-0812">Transmembrane</keyword>
<feature type="transmembrane region" description="Helical" evidence="1">
    <location>
        <begin position="37"/>
        <end position="55"/>
    </location>
</feature>
<dbReference type="InParanoid" id="A2EUE6"/>
<dbReference type="Proteomes" id="UP000001542">
    <property type="component" value="Unassembled WGS sequence"/>
</dbReference>
<feature type="transmembrane region" description="Helical" evidence="1">
    <location>
        <begin position="197"/>
        <end position="216"/>
    </location>
</feature>
<dbReference type="VEuPathDB" id="TrichDB:TVAGG3_0317310"/>
<feature type="transmembrane region" description="Helical" evidence="1">
    <location>
        <begin position="164"/>
        <end position="185"/>
    </location>
</feature>
<dbReference type="PANTHER" id="PTHR13146:SF7">
    <property type="entry name" value="INTEGRAL MEMBRANE PROTEIN DUF6 DOMAIN CONTAINING PROTEIN"/>
    <property type="match status" value="1"/>
</dbReference>
<proteinExistence type="predicted"/>
<feature type="transmembrane region" description="Helical" evidence="1">
    <location>
        <begin position="228"/>
        <end position="253"/>
    </location>
</feature>
<feature type="transmembrane region" description="Helical" evidence="1">
    <location>
        <begin position="75"/>
        <end position="98"/>
    </location>
</feature>
<protein>
    <recommendedName>
        <fullName evidence="4">EamA domain-containing protein</fullName>
    </recommendedName>
</protein>
<dbReference type="STRING" id="5722.A2EUE6"/>
<sequence length="362" mass="40662">MLLMPTVGASVHIIQKFLFECQSKGIDEIKKFHKPFYFTWLGSLSMFLVFVYLFLSHPISMIAKFNNKQFIKPFLYLAIATFFNLSAGTLSNVSSLYINYSVSLMLRSSTLIFGALITTYYLKKPLKRNQKSGVYLTLLAIVFVTISAILSGSKSTHKSASSKVVAFFIILRILSKSLQAISMIIEEKVMKSVGITPSELAGLNGIWSLLFSSFLLPLENCKDTWKMIINSSSVVWLSILSVLVFGIWTILGLQITSKASAVSRMVFDQLTIIFVWIVQLSIYWSVVNTKYEEKYLKTGEAWTPYSFIQLFGFGIMVYGACVYQNIGVAPCMKEDVTKPGESLLESDDNIAINVEEDPELKV</sequence>
<dbReference type="eggNOG" id="KOG3912">
    <property type="taxonomic scope" value="Eukaryota"/>
</dbReference>
<dbReference type="KEGG" id="tva:4761551"/>
<feature type="transmembrane region" description="Helical" evidence="1">
    <location>
        <begin position="104"/>
        <end position="122"/>
    </location>
</feature>
<dbReference type="PANTHER" id="PTHR13146">
    <property type="match status" value="1"/>
</dbReference>
<reference evidence="2" key="1">
    <citation type="submission" date="2006-10" db="EMBL/GenBank/DDBJ databases">
        <authorList>
            <person name="Amadeo P."/>
            <person name="Zhao Q."/>
            <person name="Wortman J."/>
            <person name="Fraser-Liggett C."/>
            <person name="Carlton J."/>
        </authorList>
    </citation>
    <scope>NUCLEOTIDE SEQUENCE</scope>
    <source>
        <strain evidence="2">G3</strain>
    </source>
</reference>
<dbReference type="AlphaFoldDB" id="A2EUE6"/>
<name>A2EUE6_TRIV3</name>
<keyword evidence="3" id="KW-1185">Reference proteome</keyword>
<evidence type="ECO:0000313" key="2">
    <source>
        <dbReference type="EMBL" id="EAY03705.1"/>
    </source>
</evidence>
<feature type="transmembrane region" description="Helical" evidence="1">
    <location>
        <begin position="306"/>
        <end position="323"/>
    </location>
</feature>
<feature type="transmembrane region" description="Helical" evidence="1">
    <location>
        <begin position="265"/>
        <end position="286"/>
    </location>
</feature>
<evidence type="ECO:0000313" key="3">
    <source>
        <dbReference type="Proteomes" id="UP000001542"/>
    </source>
</evidence>
<dbReference type="OrthoDB" id="300580at2759"/>
<reference evidence="2" key="2">
    <citation type="journal article" date="2007" name="Science">
        <title>Draft genome sequence of the sexually transmitted pathogen Trichomonas vaginalis.</title>
        <authorList>
            <person name="Carlton J.M."/>
            <person name="Hirt R.P."/>
            <person name="Silva J.C."/>
            <person name="Delcher A.L."/>
            <person name="Schatz M."/>
            <person name="Zhao Q."/>
            <person name="Wortman J.R."/>
            <person name="Bidwell S.L."/>
            <person name="Alsmark U.C.M."/>
            <person name="Besteiro S."/>
            <person name="Sicheritz-Ponten T."/>
            <person name="Noel C.J."/>
            <person name="Dacks J.B."/>
            <person name="Foster P.G."/>
            <person name="Simillion C."/>
            <person name="Van de Peer Y."/>
            <person name="Miranda-Saavedra D."/>
            <person name="Barton G.J."/>
            <person name="Westrop G.D."/>
            <person name="Mueller S."/>
            <person name="Dessi D."/>
            <person name="Fiori P.L."/>
            <person name="Ren Q."/>
            <person name="Paulsen I."/>
            <person name="Zhang H."/>
            <person name="Bastida-Corcuera F.D."/>
            <person name="Simoes-Barbosa A."/>
            <person name="Brown M.T."/>
            <person name="Hayes R.D."/>
            <person name="Mukherjee M."/>
            <person name="Okumura C.Y."/>
            <person name="Schneider R."/>
            <person name="Smith A.J."/>
            <person name="Vanacova S."/>
            <person name="Villalvazo M."/>
            <person name="Haas B.J."/>
            <person name="Pertea M."/>
            <person name="Feldblyum T.V."/>
            <person name="Utterback T.R."/>
            <person name="Shu C.L."/>
            <person name="Osoegawa K."/>
            <person name="de Jong P.J."/>
            <person name="Hrdy I."/>
            <person name="Horvathova L."/>
            <person name="Zubacova Z."/>
            <person name="Dolezal P."/>
            <person name="Malik S.B."/>
            <person name="Logsdon J.M. Jr."/>
            <person name="Henze K."/>
            <person name="Gupta A."/>
            <person name="Wang C.C."/>
            <person name="Dunne R.L."/>
            <person name="Upcroft J.A."/>
            <person name="Upcroft P."/>
            <person name="White O."/>
            <person name="Salzberg S.L."/>
            <person name="Tang P."/>
            <person name="Chiu C.-H."/>
            <person name="Lee Y.-S."/>
            <person name="Embley T.M."/>
            <person name="Coombs G.H."/>
            <person name="Mottram J.C."/>
            <person name="Tachezy J."/>
            <person name="Fraser-Liggett C.M."/>
            <person name="Johnson P.J."/>
        </authorList>
    </citation>
    <scope>NUCLEOTIDE SEQUENCE [LARGE SCALE GENOMIC DNA]</scope>
    <source>
        <strain evidence="2">G3</strain>
    </source>
</reference>